<accession>A0A0A9AUE5</accession>
<sequence>MVLGSHDKSSLVATVFNRQQLKIHLLNCGSSTNNKTR</sequence>
<organism evidence="1">
    <name type="scientific">Arundo donax</name>
    <name type="common">Giant reed</name>
    <name type="synonym">Donax arundinaceus</name>
    <dbReference type="NCBI Taxonomy" id="35708"/>
    <lineage>
        <taxon>Eukaryota</taxon>
        <taxon>Viridiplantae</taxon>
        <taxon>Streptophyta</taxon>
        <taxon>Embryophyta</taxon>
        <taxon>Tracheophyta</taxon>
        <taxon>Spermatophyta</taxon>
        <taxon>Magnoliopsida</taxon>
        <taxon>Liliopsida</taxon>
        <taxon>Poales</taxon>
        <taxon>Poaceae</taxon>
        <taxon>PACMAD clade</taxon>
        <taxon>Arundinoideae</taxon>
        <taxon>Arundineae</taxon>
        <taxon>Arundo</taxon>
    </lineage>
</organism>
<dbReference type="EMBL" id="GBRH01247198">
    <property type="protein sequence ID" value="JAD50697.1"/>
    <property type="molecule type" value="Transcribed_RNA"/>
</dbReference>
<dbReference type="AlphaFoldDB" id="A0A0A9AUE5"/>
<reference evidence="1" key="1">
    <citation type="submission" date="2014-09" db="EMBL/GenBank/DDBJ databases">
        <authorList>
            <person name="Magalhaes I.L.F."/>
            <person name="Oliveira U."/>
            <person name="Santos F.R."/>
            <person name="Vidigal T.H.D.A."/>
            <person name="Brescovit A.D."/>
            <person name="Santos A.J."/>
        </authorList>
    </citation>
    <scope>NUCLEOTIDE SEQUENCE</scope>
    <source>
        <tissue evidence="1">Shoot tissue taken approximately 20 cm above the soil surface</tissue>
    </source>
</reference>
<protein>
    <submittedName>
        <fullName evidence="1">Uncharacterized protein</fullName>
    </submittedName>
</protein>
<proteinExistence type="predicted"/>
<evidence type="ECO:0000313" key="1">
    <source>
        <dbReference type="EMBL" id="JAD50697.1"/>
    </source>
</evidence>
<reference evidence="1" key="2">
    <citation type="journal article" date="2015" name="Data Brief">
        <title>Shoot transcriptome of the giant reed, Arundo donax.</title>
        <authorList>
            <person name="Barrero R.A."/>
            <person name="Guerrero F.D."/>
            <person name="Moolhuijzen P."/>
            <person name="Goolsby J.A."/>
            <person name="Tidwell J."/>
            <person name="Bellgard S.E."/>
            <person name="Bellgard M.I."/>
        </authorList>
    </citation>
    <scope>NUCLEOTIDE SEQUENCE</scope>
    <source>
        <tissue evidence="1">Shoot tissue taken approximately 20 cm above the soil surface</tissue>
    </source>
</reference>
<name>A0A0A9AUE5_ARUDO</name>